<dbReference type="Proteomes" id="UP000299102">
    <property type="component" value="Unassembled WGS sequence"/>
</dbReference>
<name>A0A4C2AGT3_EUMVA</name>
<dbReference type="EMBL" id="BGZK01003144">
    <property type="protein sequence ID" value="GBP98443.1"/>
    <property type="molecule type" value="Genomic_DNA"/>
</dbReference>
<dbReference type="AlphaFoldDB" id="A0A4C2AGT3"/>
<accession>A0A4C2AGT3</accession>
<keyword evidence="3" id="KW-1185">Reference proteome</keyword>
<organism evidence="2 3">
    <name type="scientific">Eumeta variegata</name>
    <name type="common">Bagworm moth</name>
    <name type="synonym">Eumeta japonica</name>
    <dbReference type="NCBI Taxonomy" id="151549"/>
    <lineage>
        <taxon>Eukaryota</taxon>
        <taxon>Metazoa</taxon>
        <taxon>Ecdysozoa</taxon>
        <taxon>Arthropoda</taxon>
        <taxon>Hexapoda</taxon>
        <taxon>Insecta</taxon>
        <taxon>Pterygota</taxon>
        <taxon>Neoptera</taxon>
        <taxon>Endopterygota</taxon>
        <taxon>Lepidoptera</taxon>
        <taxon>Glossata</taxon>
        <taxon>Ditrysia</taxon>
        <taxon>Tineoidea</taxon>
        <taxon>Psychidae</taxon>
        <taxon>Oiketicinae</taxon>
        <taxon>Eumeta</taxon>
    </lineage>
</organism>
<evidence type="ECO:0000313" key="3">
    <source>
        <dbReference type="Proteomes" id="UP000299102"/>
    </source>
</evidence>
<proteinExistence type="predicted"/>
<protein>
    <submittedName>
        <fullName evidence="2">Uncharacterized protein</fullName>
    </submittedName>
</protein>
<evidence type="ECO:0000256" key="1">
    <source>
        <dbReference type="SAM" id="MobiDB-lite"/>
    </source>
</evidence>
<evidence type="ECO:0000313" key="2">
    <source>
        <dbReference type="EMBL" id="GBP98443.1"/>
    </source>
</evidence>
<gene>
    <name evidence="2" type="ORF">EVAR_70014_1</name>
</gene>
<sequence length="144" mass="15792">MVRWLGRGGVERDGVEPRRLGEALVRARGAALGPARRAARQVRPGRAARGGRRASPAQALAAARAAAGRPTTVLLTKEEIHRKVRVTHIVPEIINRSDNRQTTSLLERITAREEGTWATTIWTSQRDPAFHYGGLTSWVKSQAS</sequence>
<reference evidence="2 3" key="1">
    <citation type="journal article" date="2019" name="Commun. Biol.">
        <title>The bagworm genome reveals a unique fibroin gene that provides high tensile strength.</title>
        <authorList>
            <person name="Kono N."/>
            <person name="Nakamura H."/>
            <person name="Ohtoshi R."/>
            <person name="Tomita M."/>
            <person name="Numata K."/>
            <person name="Arakawa K."/>
        </authorList>
    </citation>
    <scope>NUCLEOTIDE SEQUENCE [LARGE SCALE GENOMIC DNA]</scope>
</reference>
<feature type="region of interest" description="Disordered" evidence="1">
    <location>
        <begin position="34"/>
        <end position="58"/>
    </location>
</feature>
<comment type="caution">
    <text evidence="2">The sequence shown here is derived from an EMBL/GenBank/DDBJ whole genome shotgun (WGS) entry which is preliminary data.</text>
</comment>